<evidence type="ECO:0000313" key="2">
    <source>
        <dbReference type="Proteomes" id="UP001165960"/>
    </source>
</evidence>
<gene>
    <name evidence="1" type="primary">POLR3D_2</name>
    <name evidence="1" type="ORF">DSO57_1029774</name>
</gene>
<proteinExistence type="predicted"/>
<keyword evidence="1" id="KW-0804">Transcription</keyword>
<name>A0ACC2S2Z4_9FUNG</name>
<keyword evidence="2" id="KW-1185">Reference proteome</keyword>
<reference evidence="1" key="1">
    <citation type="submission" date="2022-04" db="EMBL/GenBank/DDBJ databases">
        <title>Genome of the entomopathogenic fungus Entomophthora muscae.</title>
        <authorList>
            <person name="Elya C."/>
            <person name="Lovett B.R."/>
            <person name="Lee E."/>
            <person name="Macias A.M."/>
            <person name="Hajek A.E."/>
            <person name="De Bivort B.L."/>
            <person name="Kasson M.T."/>
            <person name="De Fine Licht H.H."/>
            <person name="Stajich J.E."/>
        </authorList>
    </citation>
    <scope>NUCLEOTIDE SEQUENCE</scope>
    <source>
        <strain evidence="1">Berkeley</strain>
    </source>
</reference>
<dbReference type="Proteomes" id="UP001165960">
    <property type="component" value="Unassembled WGS sequence"/>
</dbReference>
<protein>
    <submittedName>
        <fullName evidence="1">DNA-directed RNA polymerase III subunit RPC4</fullName>
    </submittedName>
</protein>
<dbReference type="EMBL" id="QTSX02005879">
    <property type="protein sequence ID" value="KAJ9056754.1"/>
    <property type="molecule type" value="Genomic_DNA"/>
</dbReference>
<keyword evidence="1" id="KW-0240">DNA-directed RNA polymerase</keyword>
<sequence length="337" mass="36380">MDPNDITIKTEPSVEKVAKASSESASAKPALTKGGAKKRSFAPKATVRQARPATTKEEPEKNESSRDERNRRGRPDRGRFTGPGRGRGREERVSQASGPFSMGPAGLGSQFKKAQPMFSGLGGGHGGGGGGGGSGGSGSHFGQGSNIKCEIEEEDREEYEDAELMVHVEGGEELKIEGDGVSTKEEVFAAELTRQLNGLDLHEDKMSAFVDSFDVGKKEDIPNKNQPLLFFQLPATLPHLTTKGFPSSGDAEDVMEVKSEDEPSEPQSGRIGKLIFYKSGKVQMRFGQLLFDINTASNITFHQEVVALDSQNEEAYVLGDLQRRFVCTPNIDSLLTT</sequence>
<organism evidence="1 2">
    <name type="scientific">Entomophthora muscae</name>
    <dbReference type="NCBI Taxonomy" id="34485"/>
    <lineage>
        <taxon>Eukaryota</taxon>
        <taxon>Fungi</taxon>
        <taxon>Fungi incertae sedis</taxon>
        <taxon>Zoopagomycota</taxon>
        <taxon>Entomophthoromycotina</taxon>
        <taxon>Entomophthoromycetes</taxon>
        <taxon>Entomophthorales</taxon>
        <taxon>Entomophthoraceae</taxon>
        <taxon>Entomophthora</taxon>
    </lineage>
</organism>
<comment type="caution">
    <text evidence="1">The sequence shown here is derived from an EMBL/GenBank/DDBJ whole genome shotgun (WGS) entry which is preliminary data.</text>
</comment>
<accession>A0ACC2S2Z4</accession>
<evidence type="ECO:0000313" key="1">
    <source>
        <dbReference type="EMBL" id="KAJ9056754.1"/>
    </source>
</evidence>